<evidence type="ECO:0000313" key="2">
    <source>
        <dbReference type="Proteomes" id="UP000182842"/>
    </source>
</evidence>
<protein>
    <submittedName>
        <fullName evidence="1">Uncharacterized protein</fullName>
    </submittedName>
</protein>
<comment type="caution">
    <text evidence="1">The sequence shown here is derived from an EMBL/GenBank/DDBJ whole genome shotgun (WGS) entry which is preliminary data.</text>
</comment>
<evidence type="ECO:0000313" key="1">
    <source>
        <dbReference type="EMBL" id="SEB39556.1"/>
    </source>
</evidence>
<dbReference type="AlphaFoldDB" id="A0AA45V6E4"/>
<name>A0AA45V6E4_BIFLN</name>
<dbReference type="EMBL" id="FNRW01000002">
    <property type="protein sequence ID" value="SEB39556.1"/>
    <property type="molecule type" value="Genomic_DNA"/>
</dbReference>
<reference evidence="1 2" key="1">
    <citation type="submission" date="2016-10" db="EMBL/GenBank/DDBJ databases">
        <authorList>
            <person name="Varghese N."/>
            <person name="Submissions S."/>
        </authorList>
    </citation>
    <scope>NUCLEOTIDE SEQUENCE [LARGE SCALE GENOMIC DNA]</scope>
    <source>
        <strain evidence="1 2">DSM 20219</strain>
    </source>
</reference>
<sequence>MTDANVRESKVEIAAGGLEHTGVMLTIPCGSDTTVVDRAEVTRRRWTDGRWPDTVGIAIARQDTDPDHGTTYRSASLILDRETALRLSRILHDIALEADHGTAE</sequence>
<proteinExistence type="predicted"/>
<organism evidence="1 2">
    <name type="scientific">Bifidobacterium longum</name>
    <dbReference type="NCBI Taxonomy" id="216816"/>
    <lineage>
        <taxon>Bacteria</taxon>
        <taxon>Bacillati</taxon>
        <taxon>Actinomycetota</taxon>
        <taxon>Actinomycetes</taxon>
        <taxon>Bifidobacteriales</taxon>
        <taxon>Bifidobacteriaceae</taxon>
        <taxon>Bifidobacterium</taxon>
    </lineage>
</organism>
<dbReference type="Proteomes" id="UP000182842">
    <property type="component" value="Unassembled WGS sequence"/>
</dbReference>
<dbReference type="RefSeq" id="WP_013582606.1">
    <property type="nucleotide sequence ID" value="NZ_JAASIT010000015.1"/>
</dbReference>
<gene>
    <name evidence="1" type="ORF">SAMN04489748_0903</name>
</gene>
<accession>A0AA45V6E4</accession>